<dbReference type="InterPro" id="IPR028307">
    <property type="entry name" value="Lin-54_fam"/>
</dbReference>
<dbReference type="EMBL" id="OU898279">
    <property type="protein sequence ID" value="CAG9834027.1"/>
    <property type="molecule type" value="Genomic_DNA"/>
</dbReference>
<dbReference type="OrthoDB" id="6283463at2759"/>
<dbReference type="Proteomes" id="UP001153709">
    <property type="component" value="Chromosome 4"/>
</dbReference>
<evidence type="ECO:0000256" key="2">
    <source>
        <dbReference type="ARBA" id="ARBA00007267"/>
    </source>
</evidence>
<keyword evidence="7" id="KW-1185">Reference proteome</keyword>
<feature type="compositionally biased region" description="Polar residues" evidence="4">
    <location>
        <begin position="487"/>
        <end position="508"/>
    </location>
</feature>
<dbReference type="PANTHER" id="PTHR12446:SF34">
    <property type="entry name" value="PROTEIN LIN-54 HOMOLOG"/>
    <property type="match status" value="1"/>
</dbReference>
<evidence type="ECO:0000256" key="3">
    <source>
        <dbReference type="ARBA" id="ARBA00023242"/>
    </source>
</evidence>
<reference evidence="6" key="1">
    <citation type="submission" date="2022-01" db="EMBL/GenBank/DDBJ databases">
        <authorList>
            <person name="King R."/>
        </authorList>
    </citation>
    <scope>NUCLEOTIDE SEQUENCE</scope>
</reference>
<keyword evidence="3" id="KW-0539">Nucleus</keyword>
<dbReference type="Pfam" id="PF03638">
    <property type="entry name" value="TCR"/>
    <property type="match status" value="2"/>
</dbReference>
<proteinExistence type="inferred from homology"/>
<evidence type="ECO:0000256" key="4">
    <source>
        <dbReference type="SAM" id="MobiDB-lite"/>
    </source>
</evidence>
<feature type="region of interest" description="Disordered" evidence="4">
    <location>
        <begin position="481"/>
        <end position="518"/>
    </location>
</feature>
<dbReference type="AlphaFoldDB" id="A0A9N9SX42"/>
<organism evidence="6 7">
    <name type="scientific">Diabrotica balteata</name>
    <name type="common">Banded cucumber beetle</name>
    <dbReference type="NCBI Taxonomy" id="107213"/>
    <lineage>
        <taxon>Eukaryota</taxon>
        <taxon>Metazoa</taxon>
        <taxon>Ecdysozoa</taxon>
        <taxon>Arthropoda</taxon>
        <taxon>Hexapoda</taxon>
        <taxon>Insecta</taxon>
        <taxon>Pterygota</taxon>
        <taxon>Neoptera</taxon>
        <taxon>Endopterygota</taxon>
        <taxon>Coleoptera</taxon>
        <taxon>Polyphaga</taxon>
        <taxon>Cucujiformia</taxon>
        <taxon>Chrysomeloidea</taxon>
        <taxon>Chrysomelidae</taxon>
        <taxon>Galerucinae</taxon>
        <taxon>Diabroticina</taxon>
        <taxon>Diabroticites</taxon>
        <taxon>Diabrotica</taxon>
    </lineage>
</organism>
<accession>A0A9N9SX42</accession>
<dbReference type="GO" id="GO:0006355">
    <property type="term" value="P:regulation of DNA-templated transcription"/>
    <property type="evidence" value="ECO:0007669"/>
    <property type="project" value="TreeGrafter"/>
</dbReference>
<protein>
    <recommendedName>
        <fullName evidence="5">CRC domain-containing protein</fullName>
    </recommendedName>
</protein>
<comment type="similarity">
    <text evidence="2">Belongs to the lin-54 family.</text>
</comment>
<evidence type="ECO:0000313" key="6">
    <source>
        <dbReference type="EMBL" id="CAG9834027.1"/>
    </source>
</evidence>
<comment type="subcellular location">
    <subcellularLocation>
        <location evidence="1">Nucleus</location>
    </subcellularLocation>
</comment>
<evidence type="ECO:0000313" key="7">
    <source>
        <dbReference type="Proteomes" id="UP001153709"/>
    </source>
</evidence>
<dbReference type="PANTHER" id="PTHR12446">
    <property type="entry name" value="TESMIN/TSO1-RELATED"/>
    <property type="match status" value="1"/>
</dbReference>
<feature type="domain" description="CRC" evidence="5">
    <location>
        <begin position="520"/>
        <end position="636"/>
    </location>
</feature>
<evidence type="ECO:0000259" key="5">
    <source>
        <dbReference type="PROSITE" id="PS51634"/>
    </source>
</evidence>
<dbReference type="SMART" id="SM01114">
    <property type="entry name" value="CXC"/>
    <property type="match status" value="2"/>
</dbReference>
<dbReference type="PROSITE" id="PS51634">
    <property type="entry name" value="CRC"/>
    <property type="match status" value="1"/>
</dbReference>
<evidence type="ECO:0000256" key="1">
    <source>
        <dbReference type="ARBA" id="ARBA00004123"/>
    </source>
</evidence>
<dbReference type="GO" id="GO:0005634">
    <property type="term" value="C:nucleus"/>
    <property type="evidence" value="ECO:0007669"/>
    <property type="project" value="UniProtKB-SubCell"/>
</dbReference>
<gene>
    <name evidence="6" type="ORF">DIABBA_LOCUS7378</name>
</gene>
<dbReference type="InterPro" id="IPR033467">
    <property type="entry name" value="Tesmin/TSO1-like_CXC"/>
</dbReference>
<sequence>MIFLLVKSLINFKNGNGEDSESMEAMNIENAQLENSLSSLSSNDMHHLNEFSQELILNHDMETEELVVENQEVIEHEEEVETEEVATEDLEVIIDQSNKVDEHFSDLKISKLNMAVPPLRPLTIAPKPTKVPLAVKAVSGQPLLFLQGAGSGQTIKLVASQGQEINLANIISRPLTIKPSFKTISTQGSNISLVQQKPVLMKKVVPANSKTVTKPVNSIPKPTQHFMVVQKSDQQQLKLIQAQGNVLGVPTPTKTITLQQAQEMGLITSTKIAQPGLSTAKQSVLLAKNPQKSIKLLPQSSAPQILTTADLQNIPAKTVTLNQVKAPTKILPAVSNSINKGTQRLIFKTAAGNQTILPQGQILQVSTAQAMNSGQVHQINIPGKGMQYIKFVTTSTADANTTTAGNVVKSSPIVTPANIVLSEVKPISTLNRIVPKIHPKDKVPISPNSKTLTSTPLMVMPVQIPTTQSIQFHSKVTKVSIAPPASPQQKPAGSTKSSTGSNENTSPQSKEELDANGMRPRKPCNCNKSQCLKLYCDCFANGEFCFMCNCMNCFNNLENEDHRNRAIKACLERNPNAFRPKIGKAKDVVGDTSIRKHTKGCNCKRSGCLKNYCECYEAKIACSNNCKCFGCRNIEEAIDKKSVRHLSEKATNTPACPAPLDVNGKSLGLFRQRRSSSSRKQTINFITDDVIEATCQCLLTISDNADETIQDEEITKRLIIEEFGRCLTEIIDCSSNRSLS</sequence>
<dbReference type="InterPro" id="IPR005172">
    <property type="entry name" value="CRC"/>
</dbReference>
<name>A0A9N9SX42_DIABA</name>